<protein>
    <submittedName>
        <fullName evidence="2">Uncharacterized protein</fullName>
    </submittedName>
</protein>
<accession>A0A3D8YIS1</accession>
<evidence type="ECO:0000313" key="2">
    <source>
        <dbReference type="EMBL" id="REA63630.1"/>
    </source>
</evidence>
<dbReference type="AlphaFoldDB" id="A0A3D8YIS1"/>
<keyword evidence="1" id="KW-1133">Transmembrane helix</keyword>
<name>A0A3D8YIS1_9BACT</name>
<dbReference type="RefSeq" id="WP_115829379.1">
    <property type="nucleotide sequence ID" value="NZ_QNUL01000002.1"/>
</dbReference>
<gene>
    <name evidence="2" type="ORF">DSL64_04100</name>
</gene>
<reference evidence="2 3" key="1">
    <citation type="submission" date="2018-07" db="EMBL/GenBank/DDBJ databases">
        <title>Dyadobacter roseus sp. nov., isolated from rose rhizosphere soil.</title>
        <authorList>
            <person name="Chen L."/>
        </authorList>
    </citation>
    <scope>NUCLEOTIDE SEQUENCE [LARGE SCALE GENOMIC DNA]</scope>
    <source>
        <strain evidence="2 3">RS19</strain>
    </source>
</reference>
<feature type="transmembrane region" description="Helical" evidence="1">
    <location>
        <begin position="55"/>
        <end position="79"/>
    </location>
</feature>
<proteinExistence type="predicted"/>
<dbReference type="Proteomes" id="UP000256373">
    <property type="component" value="Unassembled WGS sequence"/>
</dbReference>
<dbReference type="EMBL" id="QNUL01000002">
    <property type="protein sequence ID" value="REA63630.1"/>
    <property type="molecule type" value="Genomic_DNA"/>
</dbReference>
<comment type="caution">
    <text evidence="2">The sequence shown here is derived from an EMBL/GenBank/DDBJ whole genome shotgun (WGS) entry which is preliminary data.</text>
</comment>
<keyword evidence="1" id="KW-0812">Transmembrane</keyword>
<evidence type="ECO:0000256" key="1">
    <source>
        <dbReference type="SAM" id="Phobius"/>
    </source>
</evidence>
<dbReference type="OrthoDB" id="9857569at2"/>
<keyword evidence="3" id="KW-1185">Reference proteome</keyword>
<sequence>MFYQFNAHKHTPPNRNRTVVDHGKYTGRQMMSALSQLQDRWIKFTDIHKGGLPKILLALIYANLGCGYVLAILCMILIARTEPTDVLPIPDRISMPAWSDAGLLDQSSEHLTEFELYLDSLEKQLVLDSINHLQTIKK</sequence>
<evidence type="ECO:0000313" key="3">
    <source>
        <dbReference type="Proteomes" id="UP000256373"/>
    </source>
</evidence>
<keyword evidence="1" id="KW-0472">Membrane</keyword>
<organism evidence="2 3">
    <name type="scientific">Dyadobacter luteus</name>
    <dbReference type="NCBI Taxonomy" id="2259619"/>
    <lineage>
        <taxon>Bacteria</taxon>
        <taxon>Pseudomonadati</taxon>
        <taxon>Bacteroidota</taxon>
        <taxon>Cytophagia</taxon>
        <taxon>Cytophagales</taxon>
        <taxon>Spirosomataceae</taxon>
        <taxon>Dyadobacter</taxon>
    </lineage>
</organism>